<feature type="domain" description="Carrier" evidence="1">
    <location>
        <begin position="1"/>
        <end position="75"/>
    </location>
</feature>
<dbReference type="OrthoDB" id="9794566at2"/>
<dbReference type="STRING" id="1121345.SAMN02745217_02993"/>
<dbReference type="RefSeq" id="WP_073589640.1">
    <property type="nucleotide sequence ID" value="NZ_FRFD01000008.1"/>
</dbReference>
<organism evidence="2 3">
    <name type="scientific">Anaerocolumna xylanovorans DSM 12503</name>
    <dbReference type="NCBI Taxonomy" id="1121345"/>
    <lineage>
        <taxon>Bacteria</taxon>
        <taxon>Bacillati</taxon>
        <taxon>Bacillota</taxon>
        <taxon>Clostridia</taxon>
        <taxon>Lachnospirales</taxon>
        <taxon>Lachnospiraceae</taxon>
        <taxon>Anaerocolumna</taxon>
    </lineage>
</organism>
<sequence>MENYEDVINILRHYAREDVITAETRIDELGIDSLNLIRSIIEFENLFNINFEAEKLSQDSFTVVNDLVQYIHAKIGEKITGYEGVQYNTYKLF</sequence>
<dbReference type="InterPro" id="IPR009081">
    <property type="entry name" value="PP-bd_ACP"/>
</dbReference>
<proteinExistence type="predicted"/>
<evidence type="ECO:0000259" key="1">
    <source>
        <dbReference type="PROSITE" id="PS50075"/>
    </source>
</evidence>
<dbReference type="PROSITE" id="PS50075">
    <property type="entry name" value="CARRIER"/>
    <property type="match status" value="1"/>
</dbReference>
<dbReference type="SUPFAM" id="SSF47336">
    <property type="entry name" value="ACP-like"/>
    <property type="match status" value="1"/>
</dbReference>
<keyword evidence="3" id="KW-1185">Reference proteome</keyword>
<gene>
    <name evidence="2" type="ORF">SAMN02745217_02993</name>
</gene>
<dbReference type="InterPro" id="IPR036736">
    <property type="entry name" value="ACP-like_sf"/>
</dbReference>
<reference evidence="2 3" key="1">
    <citation type="submission" date="2016-12" db="EMBL/GenBank/DDBJ databases">
        <authorList>
            <person name="Song W.-J."/>
            <person name="Kurnit D.M."/>
        </authorList>
    </citation>
    <scope>NUCLEOTIDE SEQUENCE [LARGE SCALE GENOMIC DNA]</scope>
    <source>
        <strain evidence="2 3">DSM 12503</strain>
    </source>
</reference>
<accession>A0A1M7YEG4</accession>
<dbReference type="Pfam" id="PF00550">
    <property type="entry name" value="PP-binding"/>
    <property type="match status" value="1"/>
</dbReference>
<dbReference type="Proteomes" id="UP000184612">
    <property type="component" value="Unassembled WGS sequence"/>
</dbReference>
<dbReference type="Gene3D" id="1.10.1200.10">
    <property type="entry name" value="ACP-like"/>
    <property type="match status" value="1"/>
</dbReference>
<evidence type="ECO:0000313" key="2">
    <source>
        <dbReference type="EMBL" id="SHO50969.1"/>
    </source>
</evidence>
<dbReference type="AlphaFoldDB" id="A0A1M7YEG4"/>
<name>A0A1M7YEG4_9FIRM</name>
<protein>
    <submittedName>
        <fullName evidence="2">Acyl carrier protein</fullName>
    </submittedName>
</protein>
<evidence type="ECO:0000313" key="3">
    <source>
        <dbReference type="Proteomes" id="UP000184612"/>
    </source>
</evidence>
<dbReference type="EMBL" id="FRFD01000008">
    <property type="protein sequence ID" value="SHO50969.1"/>
    <property type="molecule type" value="Genomic_DNA"/>
</dbReference>